<evidence type="ECO:0000313" key="1">
    <source>
        <dbReference type="EMBL" id="JAH31393.1"/>
    </source>
</evidence>
<accession>A0A0E9RSZ8</accession>
<reference evidence="1" key="2">
    <citation type="journal article" date="2015" name="Fish Shellfish Immunol.">
        <title>Early steps in the European eel (Anguilla anguilla)-Vibrio vulnificus interaction in the gills: Role of the RtxA13 toxin.</title>
        <authorList>
            <person name="Callol A."/>
            <person name="Pajuelo D."/>
            <person name="Ebbesson L."/>
            <person name="Teles M."/>
            <person name="MacKenzie S."/>
            <person name="Amaro C."/>
        </authorList>
    </citation>
    <scope>NUCLEOTIDE SEQUENCE</scope>
</reference>
<name>A0A0E9RSZ8_ANGAN</name>
<dbReference type="EMBL" id="GBXM01077184">
    <property type="protein sequence ID" value="JAH31393.1"/>
    <property type="molecule type" value="Transcribed_RNA"/>
</dbReference>
<organism evidence="1">
    <name type="scientific">Anguilla anguilla</name>
    <name type="common">European freshwater eel</name>
    <name type="synonym">Muraena anguilla</name>
    <dbReference type="NCBI Taxonomy" id="7936"/>
    <lineage>
        <taxon>Eukaryota</taxon>
        <taxon>Metazoa</taxon>
        <taxon>Chordata</taxon>
        <taxon>Craniata</taxon>
        <taxon>Vertebrata</taxon>
        <taxon>Euteleostomi</taxon>
        <taxon>Actinopterygii</taxon>
        <taxon>Neopterygii</taxon>
        <taxon>Teleostei</taxon>
        <taxon>Anguilliformes</taxon>
        <taxon>Anguillidae</taxon>
        <taxon>Anguilla</taxon>
    </lineage>
</organism>
<protein>
    <submittedName>
        <fullName evidence="1">Uncharacterized protein</fullName>
    </submittedName>
</protein>
<reference evidence="1" key="1">
    <citation type="submission" date="2014-11" db="EMBL/GenBank/DDBJ databases">
        <authorList>
            <person name="Amaro Gonzalez C."/>
        </authorList>
    </citation>
    <scope>NUCLEOTIDE SEQUENCE</scope>
</reference>
<proteinExistence type="predicted"/>
<sequence length="12" mass="1286">MQTVSASMKTVC</sequence>